<protein>
    <recommendedName>
        <fullName evidence="9">Transmembrane protein 45B</fullName>
    </recommendedName>
</protein>
<evidence type="ECO:0008006" key="9">
    <source>
        <dbReference type="Google" id="ProtNLM"/>
    </source>
</evidence>
<feature type="transmembrane region" description="Helical" evidence="6">
    <location>
        <begin position="208"/>
        <end position="228"/>
    </location>
</feature>
<evidence type="ECO:0000256" key="2">
    <source>
        <dbReference type="ARBA" id="ARBA00006948"/>
    </source>
</evidence>
<evidence type="ECO:0000256" key="6">
    <source>
        <dbReference type="SAM" id="Phobius"/>
    </source>
</evidence>
<organism evidence="7 8">
    <name type="scientific">Petrolisthes cinctipes</name>
    <name type="common">Flat porcelain crab</name>
    <dbReference type="NCBI Taxonomy" id="88211"/>
    <lineage>
        <taxon>Eukaryota</taxon>
        <taxon>Metazoa</taxon>
        <taxon>Ecdysozoa</taxon>
        <taxon>Arthropoda</taxon>
        <taxon>Crustacea</taxon>
        <taxon>Multicrustacea</taxon>
        <taxon>Malacostraca</taxon>
        <taxon>Eumalacostraca</taxon>
        <taxon>Eucarida</taxon>
        <taxon>Decapoda</taxon>
        <taxon>Pleocyemata</taxon>
        <taxon>Anomura</taxon>
        <taxon>Galatheoidea</taxon>
        <taxon>Porcellanidae</taxon>
        <taxon>Petrolisthes</taxon>
    </lineage>
</organism>
<comment type="similarity">
    <text evidence="2">Belongs to the TMEM45 family.</text>
</comment>
<keyword evidence="4 6" id="KW-1133">Transmembrane helix</keyword>
<dbReference type="PANTHER" id="PTHR16007:SF15">
    <property type="entry name" value="TRANSMEMBRANE PROTEIN 45B"/>
    <property type="match status" value="1"/>
</dbReference>
<reference evidence="7" key="1">
    <citation type="submission" date="2023-10" db="EMBL/GenBank/DDBJ databases">
        <title>Genome assemblies of two species of porcelain crab, Petrolisthes cinctipes and Petrolisthes manimaculis (Anomura: Porcellanidae).</title>
        <authorList>
            <person name="Angst P."/>
        </authorList>
    </citation>
    <scope>NUCLEOTIDE SEQUENCE</scope>
    <source>
        <strain evidence="7">PB745_01</strain>
        <tissue evidence="7">Gill</tissue>
    </source>
</reference>
<evidence type="ECO:0000313" key="8">
    <source>
        <dbReference type="Proteomes" id="UP001286313"/>
    </source>
</evidence>
<proteinExistence type="inferred from homology"/>
<comment type="caution">
    <text evidence="7">The sequence shown here is derived from an EMBL/GenBank/DDBJ whole genome shotgun (WGS) entry which is preliminary data.</text>
</comment>
<dbReference type="InterPro" id="IPR042127">
    <property type="entry name" value="TMEM45"/>
</dbReference>
<gene>
    <name evidence="7" type="ORF">Pcinc_031907</name>
</gene>
<evidence type="ECO:0000256" key="3">
    <source>
        <dbReference type="ARBA" id="ARBA00022692"/>
    </source>
</evidence>
<evidence type="ECO:0000313" key="7">
    <source>
        <dbReference type="EMBL" id="KAK3862206.1"/>
    </source>
</evidence>
<dbReference type="GO" id="GO:0016020">
    <property type="term" value="C:membrane"/>
    <property type="evidence" value="ECO:0007669"/>
    <property type="project" value="UniProtKB-SubCell"/>
</dbReference>
<dbReference type="Proteomes" id="UP001286313">
    <property type="component" value="Unassembled WGS sequence"/>
</dbReference>
<keyword evidence="3 6" id="KW-0812">Transmembrane</keyword>
<sequence>MGNLGGHVIPGSFLVLFSVWWTFSIFKRYYLCKRATLAEGEGGENGPGGGGGGGGGRLESGKSSRAIYVNTATFPCPCFSHMQLEGILKITFTFIGIVGEFVTGFKGGKFVNLENAQHIVMYFFFCLNGVMDVLSHYGAPQPPHMDYVTACLAFIMEAIIFSHHLHGLTSMDIRMHKMLLYLAWGCVVALMAEVYFRRSIVPALIRIYLVLLQGTWFFQIGFILYPPWGMEEWDQEDHSQMMVVTVIFCWHAALVFLFMLIVNWIMYCKTRRLSPTSVYHRLRPIQSSSQQSTQHLSKMDTDQMRRIIEDSEEEDL</sequence>
<dbReference type="InterPro" id="IPR006904">
    <property type="entry name" value="DUF716"/>
</dbReference>
<feature type="transmembrane region" description="Helical" evidence="6">
    <location>
        <begin position="117"/>
        <end position="135"/>
    </location>
</feature>
<keyword evidence="8" id="KW-1185">Reference proteome</keyword>
<dbReference type="AlphaFoldDB" id="A0AAE1K049"/>
<evidence type="ECO:0000256" key="5">
    <source>
        <dbReference type="ARBA" id="ARBA00023136"/>
    </source>
</evidence>
<dbReference type="Pfam" id="PF04819">
    <property type="entry name" value="DUF716"/>
    <property type="match status" value="1"/>
</dbReference>
<feature type="transmembrane region" description="Helical" evidence="6">
    <location>
        <begin position="147"/>
        <end position="166"/>
    </location>
</feature>
<feature type="transmembrane region" description="Helical" evidence="6">
    <location>
        <begin position="87"/>
        <end position="105"/>
    </location>
</feature>
<comment type="subcellular location">
    <subcellularLocation>
        <location evidence="1">Membrane</location>
        <topology evidence="1">Multi-pass membrane protein</topology>
    </subcellularLocation>
</comment>
<dbReference type="PANTHER" id="PTHR16007">
    <property type="entry name" value="EPIDIDYMAL MEMBRANE PROTEIN E9-RELATED"/>
    <property type="match status" value="1"/>
</dbReference>
<name>A0AAE1K049_PETCI</name>
<feature type="transmembrane region" description="Helical" evidence="6">
    <location>
        <begin position="178"/>
        <end position="196"/>
    </location>
</feature>
<keyword evidence="5 6" id="KW-0472">Membrane</keyword>
<evidence type="ECO:0000256" key="1">
    <source>
        <dbReference type="ARBA" id="ARBA00004141"/>
    </source>
</evidence>
<dbReference type="EMBL" id="JAWQEG010004296">
    <property type="protein sequence ID" value="KAK3862206.1"/>
    <property type="molecule type" value="Genomic_DNA"/>
</dbReference>
<feature type="transmembrane region" description="Helical" evidence="6">
    <location>
        <begin position="6"/>
        <end position="26"/>
    </location>
</feature>
<accession>A0AAE1K049</accession>
<feature type="transmembrane region" description="Helical" evidence="6">
    <location>
        <begin position="240"/>
        <end position="265"/>
    </location>
</feature>
<evidence type="ECO:0000256" key="4">
    <source>
        <dbReference type="ARBA" id="ARBA00022989"/>
    </source>
</evidence>